<name>A0A2P2MWW9_RHIMU</name>
<proteinExistence type="predicted"/>
<feature type="repeat" description="WD" evidence="1">
    <location>
        <begin position="146"/>
        <end position="178"/>
    </location>
</feature>
<organism evidence="2">
    <name type="scientific">Rhizophora mucronata</name>
    <name type="common">Asiatic mangrove</name>
    <dbReference type="NCBI Taxonomy" id="61149"/>
    <lineage>
        <taxon>Eukaryota</taxon>
        <taxon>Viridiplantae</taxon>
        <taxon>Streptophyta</taxon>
        <taxon>Embryophyta</taxon>
        <taxon>Tracheophyta</taxon>
        <taxon>Spermatophyta</taxon>
        <taxon>Magnoliopsida</taxon>
        <taxon>eudicotyledons</taxon>
        <taxon>Gunneridae</taxon>
        <taxon>Pentapetalae</taxon>
        <taxon>rosids</taxon>
        <taxon>fabids</taxon>
        <taxon>Malpighiales</taxon>
        <taxon>Rhizophoraceae</taxon>
        <taxon>Rhizophora</taxon>
    </lineage>
</organism>
<dbReference type="PANTHER" id="PTHR44083:SF45">
    <property type="entry name" value="TOPLESS-RELATED PROTEIN 1"/>
    <property type="match status" value="1"/>
</dbReference>
<reference evidence="2" key="1">
    <citation type="submission" date="2018-02" db="EMBL/GenBank/DDBJ databases">
        <title>Rhizophora mucronata_Transcriptome.</title>
        <authorList>
            <person name="Meera S.P."/>
            <person name="Sreeshan A."/>
            <person name="Augustine A."/>
        </authorList>
    </citation>
    <scope>NUCLEOTIDE SEQUENCE</scope>
    <source>
        <tissue evidence="2">Leaf</tissue>
    </source>
</reference>
<evidence type="ECO:0000256" key="1">
    <source>
        <dbReference type="PROSITE-ProRule" id="PRU00221"/>
    </source>
</evidence>
<dbReference type="Gene3D" id="2.130.10.10">
    <property type="entry name" value="YVTN repeat-like/Quinoprotein amine dehydrogenase"/>
    <property type="match status" value="1"/>
</dbReference>
<protein>
    <submittedName>
        <fullName evidence="2">Uncharacterized protein</fullName>
    </submittedName>
</protein>
<dbReference type="EMBL" id="GGEC01054233">
    <property type="protein sequence ID" value="MBX34717.1"/>
    <property type="molecule type" value="Transcribed_RNA"/>
</dbReference>
<dbReference type="SUPFAM" id="SSF50978">
    <property type="entry name" value="WD40 repeat-like"/>
    <property type="match status" value="1"/>
</dbReference>
<evidence type="ECO:0000313" key="2">
    <source>
        <dbReference type="EMBL" id="MBX34717.1"/>
    </source>
</evidence>
<dbReference type="Pfam" id="PF00400">
    <property type="entry name" value="WD40"/>
    <property type="match status" value="1"/>
</dbReference>
<dbReference type="PROSITE" id="PS50082">
    <property type="entry name" value="WD_REPEATS_2"/>
    <property type="match status" value="1"/>
</dbReference>
<dbReference type="AlphaFoldDB" id="A0A2P2MWW9"/>
<dbReference type="GO" id="GO:0006355">
    <property type="term" value="P:regulation of DNA-templated transcription"/>
    <property type="evidence" value="ECO:0007669"/>
    <property type="project" value="InterPro"/>
</dbReference>
<dbReference type="PANTHER" id="PTHR44083">
    <property type="entry name" value="TOPLESS-RELATED PROTEIN 1-RELATED"/>
    <property type="match status" value="1"/>
</dbReference>
<dbReference type="SMART" id="SM00320">
    <property type="entry name" value="WD40"/>
    <property type="match status" value="3"/>
</dbReference>
<dbReference type="InterPro" id="IPR015943">
    <property type="entry name" value="WD40/YVTN_repeat-like_dom_sf"/>
</dbReference>
<accession>A0A2P2MWW9</accession>
<sequence>MNLIVSQRGGLHPIGNCQCVTTIMAAIKWHDVTDTNPEEAVPCFALSKNDSCVMSASGGKISLFNMMTFEVFIRIRGSNLMLSRTFAGPNPFALLQHGGNDNFTPAPPAATFLAFHPQDNNIIAIGMDDSSIQIYNVRVDEVKSKLKGHSKRITGLAFSHVLNVLISSGADAQICVWNSDGWEKQKTRFLQVLSGRQSAAQRHMSNFIRTRYTSWLYAKLSLPFMKPQNLNV</sequence>
<dbReference type="PROSITE" id="PS50294">
    <property type="entry name" value="WD_REPEATS_REGION"/>
    <property type="match status" value="1"/>
</dbReference>
<dbReference type="InterPro" id="IPR036322">
    <property type="entry name" value="WD40_repeat_dom_sf"/>
</dbReference>
<dbReference type="InterPro" id="IPR027728">
    <property type="entry name" value="Topless_fam"/>
</dbReference>
<keyword evidence="1" id="KW-0853">WD repeat</keyword>
<dbReference type="InterPro" id="IPR001680">
    <property type="entry name" value="WD40_rpt"/>
</dbReference>